<dbReference type="EMBL" id="BHYK01000001">
    <property type="protein sequence ID" value="GCD08434.1"/>
    <property type="molecule type" value="Genomic_DNA"/>
</dbReference>
<dbReference type="RefSeq" id="WP_124996903.1">
    <property type="nucleotide sequence ID" value="NZ_BHYK01000001.1"/>
</dbReference>
<dbReference type="Gene3D" id="3.60.15.10">
    <property type="entry name" value="Ribonuclease Z/Hydroxyacylglutathione hydrolase-like"/>
    <property type="match status" value="1"/>
</dbReference>
<gene>
    <name evidence="1" type="ORF">Ctaglu_00570</name>
</gene>
<dbReference type="GO" id="GO:0016787">
    <property type="term" value="F:hydrolase activity"/>
    <property type="evidence" value="ECO:0007669"/>
    <property type="project" value="UniProtKB-KW"/>
</dbReference>
<dbReference type="OrthoDB" id="9789133at2"/>
<reference evidence="1 2" key="1">
    <citation type="submission" date="2018-11" db="EMBL/GenBank/DDBJ databases">
        <title>Genome sequencing and assembly of Clostridium tagluense strain A121.</title>
        <authorList>
            <person name="Murakami T."/>
            <person name="Segawa T."/>
            <person name="Shcherbakova V.A."/>
            <person name="Mori H."/>
            <person name="Yoshimura Y."/>
        </authorList>
    </citation>
    <scope>NUCLEOTIDE SEQUENCE [LARGE SCALE GENOMIC DNA]</scope>
    <source>
        <strain evidence="1 2">A121</strain>
    </source>
</reference>
<sequence>MEITWLGHSSFLLQDSKGRTLLTDPFDTTLGYEIYKGSPDIVTISHKHFDHNYTKELNGNFKIIDKIGVFYICDIPIKGTPSYHDKDKGAKRGDNIIFTFKMDDYTLCHLGDLGHSLSNDDIDAIGSVDILFIPVGGNYTLDGKEAAEVTKKINPKIVIPMHYKTSLVSFPLDGVETFLMYMKNASKIDSNNLIINGELRESLSVKILNYI</sequence>
<dbReference type="InterPro" id="IPR036866">
    <property type="entry name" value="RibonucZ/Hydroxyglut_hydro"/>
</dbReference>
<name>A0A401UFZ9_9CLOT</name>
<dbReference type="Pfam" id="PF13483">
    <property type="entry name" value="Lactamase_B_3"/>
    <property type="match status" value="1"/>
</dbReference>
<keyword evidence="2" id="KW-1185">Reference proteome</keyword>
<dbReference type="SUPFAM" id="SSF56281">
    <property type="entry name" value="Metallo-hydrolase/oxidoreductase"/>
    <property type="match status" value="1"/>
</dbReference>
<dbReference type="PANTHER" id="PTHR42967">
    <property type="entry name" value="METAL DEPENDENT HYDROLASE"/>
    <property type="match status" value="1"/>
</dbReference>
<evidence type="ECO:0000313" key="1">
    <source>
        <dbReference type="EMBL" id="GCD08434.1"/>
    </source>
</evidence>
<dbReference type="PANTHER" id="PTHR42967:SF1">
    <property type="entry name" value="MBL FOLD METALLO-HYDROLASE"/>
    <property type="match status" value="1"/>
</dbReference>
<comment type="caution">
    <text evidence="1">The sequence shown here is derived from an EMBL/GenBank/DDBJ whole genome shotgun (WGS) entry which is preliminary data.</text>
</comment>
<organism evidence="1 2">
    <name type="scientific">Clostridium tagluense</name>
    <dbReference type="NCBI Taxonomy" id="360422"/>
    <lineage>
        <taxon>Bacteria</taxon>
        <taxon>Bacillati</taxon>
        <taxon>Bacillota</taxon>
        <taxon>Clostridia</taxon>
        <taxon>Eubacteriales</taxon>
        <taxon>Clostridiaceae</taxon>
        <taxon>Clostridium</taxon>
    </lineage>
</organism>
<evidence type="ECO:0000313" key="2">
    <source>
        <dbReference type="Proteomes" id="UP000287872"/>
    </source>
</evidence>
<dbReference type="AlphaFoldDB" id="A0A401UFZ9"/>
<accession>A0A401UFZ9</accession>
<protein>
    <submittedName>
        <fullName evidence="1">MBL fold metallo-hydrolase</fullName>
    </submittedName>
</protein>
<keyword evidence="1" id="KW-0378">Hydrolase</keyword>
<dbReference type="Proteomes" id="UP000287872">
    <property type="component" value="Unassembled WGS sequence"/>
</dbReference>
<proteinExistence type="predicted"/>